<evidence type="ECO:0000313" key="1">
    <source>
        <dbReference type="EMBL" id="UYZ06658.1"/>
    </source>
</evidence>
<gene>
    <name evidence="1" type="ORF">CFBP5507_10420</name>
</gene>
<evidence type="ECO:0000313" key="2">
    <source>
        <dbReference type="Proteomes" id="UP000298735"/>
    </source>
</evidence>
<protein>
    <submittedName>
        <fullName evidence="1">Uncharacterized protein</fullName>
    </submittedName>
</protein>
<organism evidence="1 2">
    <name type="scientific">Agrobacterium salinitolerans</name>
    <dbReference type="NCBI Taxonomy" id="1183413"/>
    <lineage>
        <taxon>Bacteria</taxon>
        <taxon>Pseudomonadati</taxon>
        <taxon>Pseudomonadota</taxon>
        <taxon>Alphaproteobacteria</taxon>
        <taxon>Hyphomicrobiales</taxon>
        <taxon>Rhizobiaceae</taxon>
        <taxon>Rhizobium/Agrobacterium group</taxon>
        <taxon>Agrobacterium</taxon>
    </lineage>
</organism>
<dbReference type="AlphaFoldDB" id="A0A9X9P8Y3"/>
<dbReference type="RefSeq" id="WP_170985542.1">
    <property type="nucleotide sequence ID" value="NZ_CP074393.1"/>
</dbReference>
<dbReference type="KEGG" id="asal:CFBP5507_10420"/>
<dbReference type="Proteomes" id="UP000298735">
    <property type="component" value="Chromosome Circular"/>
</dbReference>
<sequence length="56" mass="6227">MSDVASENLKDVITKTPLTFFSDADTALLNTQLDHARVLRQVAEVSIRRLSYTAFG</sequence>
<dbReference type="EMBL" id="CP109968">
    <property type="protein sequence ID" value="UYZ06658.1"/>
    <property type="molecule type" value="Genomic_DNA"/>
</dbReference>
<name>A0A9X9P8Y3_9HYPH</name>
<accession>A0A9X9P8Y3</accession>
<reference evidence="1" key="1">
    <citation type="submission" date="2022-10" db="EMBL/GenBank/DDBJ databases">
        <title>Complete genome sequence of Agrobacterium salinitolerans CFBP5507.</title>
        <authorList>
            <person name="Tchabashvili S."/>
            <person name="Yen H.-C."/>
            <person name="Haryono M."/>
            <person name="Lin Y.-C."/>
            <person name="Lai E.-M."/>
            <person name="Kuo C.-H."/>
        </authorList>
    </citation>
    <scope>NUCLEOTIDE SEQUENCE</scope>
    <source>
        <strain evidence="1">CFBP5507</strain>
    </source>
</reference>
<proteinExistence type="predicted"/>